<keyword evidence="2 6" id="KW-0645">Protease</keyword>
<reference evidence="6 7" key="1">
    <citation type="submission" date="2017-02" db="EMBL/GenBank/DDBJ databases">
        <title>Delving into the versatile metabolic prowess of the omnipresent phylum Bacteroidetes.</title>
        <authorList>
            <person name="Nobu M.K."/>
            <person name="Mei R."/>
            <person name="Narihiro T."/>
            <person name="Kuroda K."/>
            <person name="Liu W.-T."/>
        </authorList>
    </citation>
    <scope>NUCLEOTIDE SEQUENCE [LARGE SCALE GENOMIC DNA]</scope>
    <source>
        <strain evidence="6">ADurb.Bin417</strain>
    </source>
</reference>
<organism evidence="6 7">
    <name type="scientific">candidate division TA06 bacterium ADurb.Bin417</name>
    <dbReference type="NCBI Taxonomy" id="1852828"/>
    <lineage>
        <taxon>Bacteria</taxon>
        <taxon>Bacteria division TA06</taxon>
    </lineage>
</organism>
<evidence type="ECO:0000256" key="3">
    <source>
        <dbReference type="ARBA" id="ARBA00022801"/>
    </source>
</evidence>
<dbReference type="PANTHER" id="PTHR43343:SF3">
    <property type="entry name" value="PROTEASE DO-LIKE 8, CHLOROPLASTIC"/>
    <property type="match status" value="1"/>
</dbReference>
<dbReference type="Pfam" id="PF13365">
    <property type="entry name" value="Trypsin_2"/>
    <property type="match status" value="1"/>
</dbReference>
<keyword evidence="5" id="KW-0732">Signal</keyword>
<dbReference type="GO" id="GO:0004252">
    <property type="term" value="F:serine-type endopeptidase activity"/>
    <property type="evidence" value="ECO:0007669"/>
    <property type="project" value="InterPro"/>
</dbReference>
<dbReference type="Proteomes" id="UP000485484">
    <property type="component" value="Unassembled WGS sequence"/>
</dbReference>
<accession>A0A1V5MKH5</accession>
<feature type="chain" id="PRO_5013048044" evidence="5">
    <location>
        <begin position="23"/>
        <end position="381"/>
    </location>
</feature>
<evidence type="ECO:0000256" key="2">
    <source>
        <dbReference type="ARBA" id="ARBA00022670"/>
    </source>
</evidence>
<dbReference type="InterPro" id="IPR051201">
    <property type="entry name" value="Chloro_Bact_Ser_Proteases"/>
</dbReference>
<evidence type="ECO:0000313" key="7">
    <source>
        <dbReference type="Proteomes" id="UP000485484"/>
    </source>
</evidence>
<comment type="similarity">
    <text evidence="1">Belongs to the peptidase S1C family.</text>
</comment>
<dbReference type="SUPFAM" id="SSF48452">
    <property type="entry name" value="TPR-like"/>
    <property type="match status" value="1"/>
</dbReference>
<evidence type="ECO:0000313" key="6">
    <source>
        <dbReference type="EMBL" id="OPZ93709.1"/>
    </source>
</evidence>
<dbReference type="PANTHER" id="PTHR43343">
    <property type="entry name" value="PEPTIDASE S12"/>
    <property type="match status" value="1"/>
</dbReference>
<dbReference type="SMART" id="SM00028">
    <property type="entry name" value="TPR"/>
    <property type="match status" value="2"/>
</dbReference>
<evidence type="ECO:0000256" key="1">
    <source>
        <dbReference type="ARBA" id="ARBA00010541"/>
    </source>
</evidence>
<name>A0A1V5MKH5_UNCT6</name>
<keyword evidence="3" id="KW-0378">Hydrolase</keyword>
<dbReference type="PRINTS" id="PR00834">
    <property type="entry name" value="PROTEASES2C"/>
</dbReference>
<evidence type="ECO:0000256" key="4">
    <source>
        <dbReference type="SAM" id="MobiDB-lite"/>
    </source>
</evidence>
<gene>
    <name evidence="6" type="primary">htrA</name>
    <name evidence="6" type="ORF">BWY73_00164</name>
</gene>
<dbReference type="InterPro" id="IPR011990">
    <property type="entry name" value="TPR-like_helical_dom_sf"/>
</dbReference>
<dbReference type="SUPFAM" id="SSF50494">
    <property type="entry name" value="Trypsin-like serine proteases"/>
    <property type="match status" value="1"/>
</dbReference>
<dbReference type="InterPro" id="IPR009003">
    <property type="entry name" value="Peptidase_S1_PA"/>
</dbReference>
<dbReference type="InterPro" id="IPR043504">
    <property type="entry name" value="Peptidase_S1_PA_chymotrypsin"/>
</dbReference>
<dbReference type="Gene3D" id="2.40.10.10">
    <property type="entry name" value="Trypsin-like serine proteases"/>
    <property type="match status" value="2"/>
</dbReference>
<dbReference type="GO" id="GO:0006508">
    <property type="term" value="P:proteolysis"/>
    <property type="evidence" value="ECO:0007669"/>
    <property type="project" value="UniProtKB-KW"/>
</dbReference>
<evidence type="ECO:0000256" key="5">
    <source>
        <dbReference type="SAM" id="SignalP"/>
    </source>
</evidence>
<dbReference type="AlphaFoldDB" id="A0A1V5MKH5"/>
<dbReference type="InterPro" id="IPR001940">
    <property type="entry name" value="Peptidase_S1C"/>
</dbReference>
<protein>
    <submittedName>
        <fullName evidence="6">Putative serine protease HtrA</fullName>
    </submittedName>
</protein>
<sequence length="381" mass="41802">MRSPLILCLLLFCLLVPAELPAQQISSFPVEKTADELFASGSALAGDGRYAEAIPYLEEAGRRRPNFHQAQYQLGLCYLKTGRYDQARQVLTSVKVLAAEPTLKKAAADLIDSIQAEIENEKRREEEGRRSQEAAEYARAQARRRQAETAAGRQRLQEEARAEEAAREQLRALETRRPAAAAAPDRKPREIYANAKDAVVYLTVQRSGFPPILGTGFFISPNLVVTNLHVVYGAEPGRITVLGGNRQFSVRDIYLDSSGIDIAVLTTIENSNYFLPLESAANPEIGEEVYTIGNPIGFPLTFSNGLVSGIRNQEQYIQTTAPVSQGSSGGPLINQQGRVIGIITGTFQGTQNLNFAVPVKFIPARFRLEAVRAGEQRSSRP</sequence>
<proteinExistence type="inferred from homology"/>
<comment type="caution">
    <text evidence="6">The sequence shown here is derived from an EMBL/GenBank/DDBJ whole genome shotgun (WGS) entry which is preliminary data.</text>
</comment>
<dbReference type="Gene3D" id="1.25.40.10">
    <property type="entry name" value="Tetratricopeptide repeat domain"/>
    <property type="match status" value="1"/>
</dbReference>
<dbReference type="InterPro" id="IPR019734">
    <property type="entry name" value="TPR_rpt"/>
</dbReference>
<feature type="signal peptide" evidence="5">
    <location>
        <begin position="1"/>
        <end position="22"/>
    </location>
</feature>
<dbReference type="EMBL" id="MWAK01000011">
    <property type="protein sequence ID" value="OPZ93709.1"/>
    <property type="molecule type" value="Genomic_DNA"/>
</dbReference>
<feature type="compositionally biased region" description="Basic and acidic residues" evidence="4">
    <location>
        <begin position="155"/>
        <end position="168"/>
    </location>
</feature>
<feature type="region of interest" description="Disordered" evidence="4">
    <location>
        <begin position="142"/>
        <end position="168"/>
    </location>
</feature>
<dbReference type="Pfam" id="PF14559">
    <property type="entry name" value="TPR_19"/>
    <property type="match status" value="1"/>
</dbReference>